<accession>A0AAW1XRL3</accession>
<feature type="compositionally biased region" description="Basic residues" evidence="1">
    <location>
        <begin position="169"/>
        <end position="181"/>
    </location>
</feature>
<proteinExistence type="predicted"/>
<dbReference type="EMBL" id="JBEDUW010000003">
    <property type="protein sequence ID" value="KAK9939232.1"/>
    <property type="molecule type" value="Genomic_DNA"/>
</dbReference>
<evidence type="ECO:0000313" key="3">
    <source>
        <dbReference type="Proteomes" id="UP001457282"/>
    </source>
</evidence>
<comment type="caution">
    <text evidence="2">The sequence shown here is derived from an EMBL/GenBank/DDBJ whole genome shotgun (WGS) entry which is preliminary data.</text>
</comment>
<organism evidence="2 3">
    <name type="scientific">Rubus argutus</name>
    <name type="common">Southern blackberry</name>
    <dbReference type="NCBI Taxonomy" id="59490"/>
    <lineage>
        <taxon>Eukaryota</taxon>
        <taxon>Viridiplantae</taxon>
        <taxon>Streptophyta</taxon>
        <taxon>Embryophyta</taxon>
        <taxon>Tracheophyta</taxon>
        <taxon>Spermatophyta</taxon>
        <taxon>Magnoliopsida</taxon>
        <taxon>eudicotyledons</taxon>
        <taxon>Gunneridae</taxon>
        <taxon>Pentapetalae</taxon>
        <taxon>rosids</taxon>
        <taxon>fabids</taxon>
        <taxon>Rosales</taxon>
        <taxon>Rosaceae</taxon>
        <taxon>Rosoideae</taxon>
        <taxon>Rosoideae incertae sedis</taxon>
        <taxon>Rubus</taxon>
    </lineage>
</organism>
<sequence>MDDVVHLRDNGDPPPYSGIVEAAARHLGYEIKNTEFWFFDNNYRLVEMVTDLMALQCAQNQSSQKNCSSLFKHIVNEDAVPHHEVVNNGNMVDILVHGGDCMEYNENWDAVDIDSHSDNEDKRQGGDEIQEEASELHREPEEVCSEYSDSDELRSLESSTDSDDASNKRPSRQRKTPKLKQYRRDTDLRDPQFRLGMEFPCMDEIRKTIREYAIVIASLCLVEEE</sequence>
<dbReference type="Proteomes" id="UP001457282">
    <property type="component" value="Unassembled WGS sequence"/>
</dbReference>
<feature type="region of interest" description="Disordered" evidence="1">
    <location>
        <begin position="113"/>
        <end position="187"/>
    </location>
</feature>
<protein>
    <submittedName>
        <fullName evidence="2">Uncharacterized protein</fullName>
    </submittedName>
</protein>
<reference evidence="2 3" key="1">
    <citation type="journal article" date="2023" name="G3 (Bethesda)">
        <title>A chromosome-length genome assembly and annotation of blackberry (Rubus argutus, cv. 'Hillquist').</title>
        <authorList>
            <person name="Bruna T."/>
            <person name="Aryal R."/>
            <person name="Dudchenko O."/>
            <person name="Sargent D.J."/>
            <person name="Mead D."/>
            <person name="Buti M."/>
            <person name="Cavallini A."/>
            <person name="Hytonen T."/>
            <person name="Andres J."/>
            <person name="Pham M."/>
            <person name="Weisz D."/>
            <person name="Mascagni F."/>
            <person name="Usai G."/>
            <person name="Natali L."/>
            <person name="Bassil N."/>
            <person name="Fernandez G.E."/>
            <person name="Lomsadze A."/>
            <person name="Armour M."/>
            <person name="Olukolu B."/>
            <person name="Poorten T."/>
            <person name="Britton C."/>
            <person name="Davik J."/>
            <person name="Ashrafi H."/>
            <person name="Aiden E.L."/>
            <person name="Borodovsky M."/>
            <person name="Worthington M."/>
        </authorList>
    </citation>
    <scope>NUCLEOTIDE SEQUENCE [LARGE SCALE GENOMIC DNA]</scope>
    <source>
        <strain evidence="2">PI 553951</strain>
    </source>
</reference>
<keyword evidence="3" id="KW-1185">Reference proteome</keyword>
<gene>
    <name evidence="2" type="ORF">M0R45_015935</name>
</gene>
<dbReference type="AlphaFoldDB" id="A0AAW1XRL3"/>
<evidence type="ECO:0000256" key="1">
    <source>
        <dbReference type="SAM" id="MobiDB-lite"/>
    </source>
</evidence>
<name>A0AAW1XRL3_RUBAR</name>
<feature type="compositionally biased region" description="Basic and acidic residues" evidence="1">
    <location>
        <begin position="113"/>
        <end position="126"/>
    </location>
</feature>
<evidence type="ECO:0000313" key="2">
    <source>
        <dbReference type="EMBL" id="KAK9939232.1"/>
    </source>
</evidence>